<dbReference type="Proteomes" id="UP001500279">
    <property type="component" value="Unassembled WGS sequence"/>
</dbReference>
<sequence length="235" mass="25268">MAVAGERMSPMPSQDLSDAVAWPEDAIEVGRILDAWGIKGGFKVQPFSADPQALFSSRRWFLKPAAETARRPTGVPPVGKAASKLASAAAAAKPAKVVAAAVAPLPSLLKITHAKEQGDVVVAQAQEVLDRNAAEALRGARVFVSRSSFPTADSDEFYWIDLIGLNVVNREGESLGVVSDLIETGPHCVLRIRRDDATPEMKPDEAERLVPFVAAFIDNVDLPGRRITVDWGLDY</sequence>
<feature type="domain" description="Ribosome maturation factor RimM PRC barrel" evidence="7">
    <location>
        <begin position="159"/>
        <end position="231"/>
    </location>
</feature>
<dbReference type="NCBIfam" id="TIGR02273">
    <property type="entry name" value="16S_RimM"/>
    <property type="match status" value="1"/>
</dbReference>
<dbReference type="PANTHER" id="PTHR33692:SF1">
    <property type="entry name" value="RIBOSOME MATURATION FACTOR RIMM"/>
    <property type="match status" value="1"/>
</dbReference>
<dbReference type="InterPro" id="IPR011961">
    <property type="entry name" value="RimM"/>
</dbReference>
<evidence type="ECO:0000256" key="2">
    <source>
        <dbReference type="ARBA" id="ARBA00022517"/>
    </source>
</evidence>
<keyword evidence="3 5" id="KW-0698">rRNA processing</keyword>
<evidence type="ECO:0000259" key="6">
    <source>
        <dbReference type="Pfam" id="PF01782"/>
    </source>
</evidence>
<reference evidence="8 9" key="1">
    <citation type="journal article" date="2019" name="Int. J. Syst. Evol. Microbiol.">
        <title>The Global Catalogue of Microorganisms (GCM) 10K type strain sequencing project: providing services to taxonomists for standard genome sequencing and annotation.</title>
        <authorList>
            <consortium name="The Broad Institute Genomics Platform"/>
            <consortium name="The Broad Institute Genome Sequencing Center for Infectious Disease"/>
            <person name="Wu L."/>
            <person name="Ma J."/>
        </authorList>
    </citation>
    <scope>NUCLEOTIDE SEQUENCE [LARGE SCALE GENOMIC DNA]</scope>
    <source>
        <strain evidence="8 9">JCM 15503</strain>
    </source>
</reference>
<dbReference type="InterPro" id="IPR002676">
    <property type="entry name" value="RimM_N"/>
</dbReference>
<dbReference type="SUPFAM" id="SSF50346">
    <property type="entry name" value="PRC-barrel domain"/>
    <property type="match status" value="1"/>
</dbReference>
<name>A0ABN1JXE9_9BURK</name>
<dbReference type="Gene3D" id="2.30.30.240">
    <property type="entry name" value="PRC-barrel domain"/>
    <property type="match status" value="1"/>
</dbReference>
<evidence type="ECO:0000256" key="1">
    <source>
        <dbReference type="ARBA" id="ARBA00022490"/>
    </source>
</evidence>
<accession>A0ABN1JXE9</accession>
<dbReference type="Gene3D" id="2.40.30.60">
    <property type="entry name" value="RimM"/>
    <property type="match status" value="1"/>
</dbReference>
<comment type="similarity">
    <text evidence="5">Belongs to the RimM family.</text>
</comment>
<dbReference type="PANTHER" id="PTHR33692">
    <property type="entry name" value="RIBOSOME MATURATION FACTOR RIMM"/>
    <property type="match status" value="1"/>
</dbReference>
<dbReference type="InterPro" id="IPR011033">
    <property type="entry name" value="PRC_barrel-like_sf"/>
</dbReference>
<comment type="caution">
    <text evidence="8">The sequence shown here is derived from an EMBL/GenBank/DDBJ whole genome shotgun (WGS) entry which is preliminary data.</text>
</comment>
<keyword evidence="2 5" id="KW-0690">Ribosome biogenesis</keyword>
<comment type="domain">
    <text evidence="5">The PRC barrel domain binds ribosomal protein uS19.</text>
</comment>
<evidence type="ECO:0000256" key="5">
    <source>
        <dbReference type="HAMAP-Rule" id="MF_00014"/>
    </source>
</evidence>
<evidence type="ECO:0000256" key="4">
    <source>
        <dbReference type="ARBA" id="ARBA00023186"/>
    </source>
</evidence>
<feature type="domain" description="RimM N-terminal" evidence="6">
    <location>
        <begin position="107"/>
        <end position="147"/>
    </location>
</feature>
<evidence type="ECO:0000256" key="3">
    <source>
        <dbReference type="ARBA" id="ARBA00022552"/>
    </source>
</evidence>
<evidence type="ECO:0000313" key="8">
    <source>
        <dbReference type="EMBL" id="GAA0748562.1"/>
    </source>
</evidence>
<comment type="function">
    <text evidence="5">An accessory protein needed during the final step in the assembly of 30S ribosomal subunit, possibly for assembly of the head region. Essential for efficient processing of 16S rRNA. May be needed both before and after RbfA during the maturation of 16S rRNA. It has affinity for free ribosomal 30S subunits but not for 70S ribosomes.</text>
</comment>
<dbReference type="Pfam" id="PF24986">
    <property type="entry name" value="PRC_RimM"/>
    <property type="match status" value="1"/>
</dbReference>
<feature type="domain" description="RimM N-terminal" evidence="6">
    <location>
        <begin position="29"/>
        <end position="66"/>
    </location>
</feature>
<dbReference type="EMBL" id="BAAAEW010000008">
    <property type="protein sequence ID" value="GAA0748562.1"/>
    <property type="molecule type" value="Genomic_DNA"/>
</dbReference>
<keyword evidence="4 5" id="KW-0143">Chaperone</keyword>
<gene>
    <name evidence="5 8" type="primary">rimM</name>
    <name evidence="8" type="ORF">GCM10009107_18230</name>
</gene>
<organism evidence="8 9">
    <name type="scientific">Ideonella azotifigens</name>
    <dbReference type="NCBI Taxonomy" id="513160"/>
    <lineage>
        <taxon>Bacteria</taxon>
        <taxon>Pseudomonadati</taxon>
        <taxon>Pseudomonadota</taxon>
        <taxon>Betaproteobacteria</taxon>
        <taxon>Burkholderiales</taxon>
        <taxon>Sphaerotilaceae</taxon>
        <taxon>Ideonella</taxon>
    </lineage>
</organism>
<dbReference type="InterPro" id="IPR009000">
    <property type="entry name" value="Transl_B-barrel_sf"/>
</dbReference>
<dbReference type="InterPro" id="IPR036976">
    <property type="entry name" value="RimM_N_sf"/>
</dbReference>
<comment type="subunit">
    <text evidence="5">Binds ribosomal protein uS19.</text>
</comment>
<evidence type="ECO:0000259" key="7">
    <source>
        <dbReference type="Pfam" id="PF24986"/>
    </source>
</evidence>
<keyword evidence="1 5" id="KW-0963">Cytoplasm</keyword>
<dbReference type="HAMAP" id="MF_00014">
    <property type="entry name" value="Ribosome_mat_RimM"/>
    <property type="match status" value="1"/>
</dbReference>
<protein>
    <recommendedName>
        <fullName evidence="5">Ribosome maturation factor RimM</fullName>
    </recommendedName>
</protein>
<comment type="subcellular location">
    <subcellularLocation>
        <location evidence="5">Cytoplasm</location>
    </subcellularLocation>
</comment>
<proteinExistence type="inferred from homology"/>
<dbReference type="Pfam" id="PF01782">
    <property type="entry name" value="RimM"/>
    <property type="match status" value="2"/>
</dbReference>
<dbReference type="InterPro" id="IPR056792">
    <property type="entry name" value="PRC_RimM"/>
</dbReference>
<evidence type="ECO:0000313" key="9">
    <source>
        <dbReference type="Proteomes" id="UP001500279"/>
    </source>
</evidence>
<dbReference type="SUPFAM" id="SSF50447">
    <property type="entry name" value="Translation proteins"/>
    <property type="match status" value="2"/>
</dbReference>
<keyword evidence="9" id="KW-1185">Reference proteome</keyword>